<keyword evidence="2" id="KW-0503">Monooxygenase</keyword>
<gene>
    <name evidence="2" type="ORF">QJV27_06480</name>
</gene>
<dbReference type="EMBL" id="JASBAO010000001">
    <property type="protein sequence ID" value="MDI2091012.1"/>
    <property type="molecule type" value="Genomic_DNA"/>
</dbReference>
<name>A0ABT6Q1M2_9PROT</name>
<dbReference type="Pfam" id="PF03992">
    <property type="entry name" value="ABM"/>
    <property type="match status" value="1"/>
</dbReference>
<dbReference type="InterPro" id="IPR011008">
    <property type="entry name" value="Dimeric_a/b-barrel"/>
</dbReference>
<organism evidence="2 3">
    <name type="scientific">Commensalibacter oyaizuii</name>
    <dbReference type="NCBI Taxonomy" id="3043873"/>
    <lineage>
        <taxon>Bacteria</taxon>
        <taxon>Pseudomonadati</taxon>
        <taxon>Pseudomonadota</taxon>
        <taxon>Alphaproteobacteria</taxon>
        <taxon>Acetobacterales</taxon>
        <taxon>Acetobacteraceae</taxon>
    </lineage>
</organism>
<dbReference type="PANTHER" id="PTHR33336:SF3">
    <property type="entry name" value="ABM DOMAIN-CONTAINING PROTEIN"/>
    <property type="match status" value="1"/>
</dbReference>
<dbReference type="GO" id="GO:0004497">
    <property type="term" value="F:monooxygenase activity"/>
    <property type="evidence" value="ECO:0007669"/>
    <property type="project" value="UniProtKB-KW"/>
</dbReference>
<protein>
    <submittedName>
        <fullName evidence="2">Quinol monooxygenase</fullName>
        <ecNumber evidence="2">1.-.-.-</ecNumber>
    </submittedName>
</protein>
<evidence type="ECO:0000313" key="2">
    <source>
        <dbReference type="EMBL" id="MDI2091012.1"/>
    </source>
</evidence>
<comment type="caution">
    <text evidence="2">The sequence shown here is derived from an EMBL/GenBank/DDBJ whole genome shotgun (WGS) entry which is preliminary data.</text>
</comment>
<dbReference type="EC" id="1.-.-.-" evidence="2"/>
<dbReference type="PANTHER" id="PTHR33336">
    <property type="entry name" value="QUINOL MONOOXYGENASE YGIN-RELATED"/>
    <property type="match status" value="1"/>
</dbReference>
<dbReference type="SUPFAM" id="SSF54909">
    <property type="entry name" value="Dimeric alpha+beta barrel"/>
    <property type="match status" value="1"/>
</dbReference>
<evidence type="ECO:0000259" key="1">
    <source>
        <dbReference type="PROSITE" id="PS51725"/>
    </source>
</evidence>
<keyword evidence="2" id="KW-0560">Oxidoreductase</keyword>
<dbReference type="RefSeq" id="WP_281448123.1">
    <property type="nucleotide sequence ID" value="NZ_JASBAO010000001.1"/>
</dbReference>
<dbReference type="InterPro" id="IPR050744">
    <property type="entry name" value="AI-2_Isomerase_LsrG"/>
</dbReference>
<dbReference type="InterPro" id="IPR007138">
    <property type="entry name" value="ABM_dom"/>
</dbReference>
<feature type="domain" description="ABM" evidence="1">
    <location>
        <begin position="5"/>
        <end position="94"/>
    </location>
</feature>
<keyword evidence="3" id="KW-1185">Reference proteome</keyword>
<accession>A0ABT6Q1M2</accession>
<dbReference type="PROSITE" id="PS51725">
    <property type="entry name" value="ABM"/>
    <property type="match status" value="1"/>
</dbReference>
<evidence type="ECO:0000313" key="3">
    <source>
        <dbReference type="Proteomes" id="UP001431634"/>
    </source>
</evidence>
<dbReference type="Proteomes" id="UP001431634">
    <property type="component" value="Unassembled WGS sequence"/>
</dbReference>
<proteinExistence type="predicted"/>
<dbReference type="Gene3D" id="3.30.70.100">
    <property type="match status" value="1"/>
</dbReference>
<reference evidence="2" key="1">
    <citation type="submission" date="2023-05" db="EMBL/GenBank/DDBJ databases">
        <title>Whole genome sequence of Commensalibacter sp.</title>
        <authorList>
            <person name="Charoenyingcharoen P."/>
            <person name="Yukphan P."/>
        </authorList>
    </citation>
    <scope>NUCLEOTIDE SEQUENCE</scope>
    <source>
        <strain evidence="2">TBRC 16381</strain>
    </source>
</reference>
<sequence>MSQELRLVAVLDLKPNSWEHVKNAVKECVKQSRLEAGNFFYSAHFEENNQNRVVFIEHWMSREAIETHSQTAHFKQLVQIIGPYLEQPMQLLTLAEIQEIGE</sequence>